<evidence type="ECO:0000313" key="1">
    <source>
        <dbReference type="EMBL" id="CAI9557162.1"/>
    </source>
</evidence>
<sequence length="61" mass="6996">MHIFLQVKKCAFIIFVQRSLESIAPVINRSLMACRSPEGLSVYLLAVLDVQSIRYSDRKLQ</sequence>
<evidence type="ECO:0008006" key="3">
    <source>
        <dbReference type="Google" id="ProtNLM"/>
    </source>
</evidence>
<dbReference type="EMBL" id="CATNWA010008952">
    <property type="protein sequence ID" value="CAI9557162.1"/>
    <property type="molecule type" value="Genomic_DNA"/>
</dbReference>
<name>A0ABN9CDB9_9NEOB</name>
<evidence type="ECO:0000313" key="2">
    <source>
        <dbReference type="Proteomes" id="UP001162483"/>
    </source>
</evidence>
<proteinExistence type="predicted"/>
<accession>A0ABN9CDB9</accession>
<comment type="caution">
    <text evidence="1">The sequence shown here is derived from an EMBL/GenBank/DDBJ whole genome shotgun (WGS) entry which is preliminary data.</text>
</comment>
<keyword evidence="2" id="KW-1185">Reference proteome</keyword>
<reference evidence="1" key="1">
    <citation type="submission" date="2023-05" db="EMBL/GenBank/DDBJ databases">
        <authorList>
            <person name="Stuckert A."/>
        </authorList>
    </citation>
    <scope>NUCLEOTIDE SEQUENCE</scope>
</reference>
<gene>
    <name evidence="1" type="ORF">SPARVUS_LOCUS4652557</name>
</gene>
<protein>
    <recommendedName>
        <fullName evidence="3">Ycf15</fullName>
    </recommendedName>
</protein>
<organism evidence="1 2">
    <name type="scientific">Staurois parvus</name>
    <dbReference type="NCBI Taxonomy" id="386267"/>
    <lineage>
        <taxon>Eukaryota</taxon>
        <taxon>Metazoa</taxon>
        <taxon>Chordata</taxon>
        <taxon>Craniata</taxon>
        <taxon>Vertebrata</taxon>
        <taxon>Euteleostomi</taxon>
        <taxon>Amphibia</taxon>
        <taxon>Batrachia</taxon>
        <taxon>Anura</taxon>
        <taxon>Neobatrachia</taxon>
        <taxon>Ranoidea</taxon>
        <taxon>Ranidae</taxon>
        <taxon>Staurois</taxon>
    </lineage>
</organism>
<dbReference type="Proteomes" id="UP001162483">
    <property type="component" value="Unassembled WGS sequence"/>
</dbReference>